<organism evidence="2 3">
    <name type="scientific">Microvirgula aerodenitrificans</name>
    <dbReference type="NCBI Taxonomy" id="57480"/>
    <lineage>
        <taxon>Bacteria</taxon>
        <taxon>Pseudomonadati</taxon>
        <taxon>Pseudomonadota</taxon>
        <taxon>Betaproteobacteria</taxon>
        <taxon>Neisseriales</taxon>
        <taxon>Aquaspirillaceae</taxon>
        <taxon>Microvirgula</taxon>
    </lineage>
</organism>
<gene>
    <name evidence="2" type="ORF">DAI18_08740</name>
</gene>
<dbReference type="KEGG" id="maer:DAI18_08740"/>
<feature type="transmembrane region" description="Helical" evidence="1">
    <location>
        <begin position="37"/>
        <end position="62"/>
    </location>
</feature>
<reference evidence="2 3" key="1">
    <citation type="submission" date="2018-04" db="EMBL/GenBank/DDBJ databases">
        <title>Denitrifier Microvirgula.</title>
        <authorList>
            <person name="Anderson E."/>
            <person name="Jang J."/>
            <person name="Ishii S."/>
        </authorList>
    </citation>
    <scope>NUCLEOTIDE SEQUENCE [LARGE SCALE GENOMIC DNA]</scope>
    <source>
        <strain evidence="2 3">BE2.4</strain>
    </source>
</reference>
<keyword evidence="3" id="KW-1185">Reference proteome</keyword>
<proteinExistence type="predicted"/>
<keyword evidence="1" id="KW-0812">Transmembrane</keyword>
<keyword evidence="1" id="KW-1133">Transmembrane helix</keyword>
<sequence>MRFSMQQRLLKSFLICLSLFVVLTVMMIFSSRIHVGFMGYLSALIFGTLFTSCGVVIGDMFRRFVMPDLVFASGSFDMLCKKVFWLIGPQAIGWLIGYMGYQGFMRNVLGFYI</sequence>
<feature type="transmembrane region" description="Helical" evidence="1">
    <location>
        <begin position="12"/>
        <end position="31"/>
    </location>
</feature>
<dbReference type="Proteomes" id="UP000244173">
    <property type="component" value="Chromosome"/>
</dbReference>
<feature type="transmembrane region" description="Helical" evidence="1">
    <location>
        <begin position="83"/>
        <end position="101"/>
    </location>
</feature>
<evidence type="ECO:0000313" key="2">
    <source>
        <dbReference type="EMBL" id="AVY94123.1"/>
    </source>
</evidence>
<keyword evidence="1" id="KW-0472">Membrane</keyword>
<dbReference type="EMBL" id="CP028519">
    <property type="protein sequence ID" value="AVY94123.1"/>
    <property type="molecule type" value="Genomic_DNA"/>
</dbReference>
<name>A0A2S0P9Z0_9NEIS</name>
<dbReference type="AlphaFoldDB" id="A0A2S0P9Z0"/>
<accession>A0A2S0P9Z0</accession>
<evidence type="ECO:0000256" key="1">
    <source>
        <dbReference type="SAM" id="Phobius"/>
    </source>
</evidence>
<protein>
    <submittedName>
        <fullName evidence="2">Uncharacterized protein</fullName>
    </submittedName>
</protein>
<evidence type="ECO:0000313" key="3">
    <source>
        <dbReference type="Proteomes" id="UP000244173"/>
    </source>
</evidence>